<keyword evidence="2" id="KW-0378">Hydrolase</keyword>
<evidence type="ECO:0000259" key="1">
    <source>
        <dbReference type="Pfam" id="PF11898"/>
    </source>
</evidence>
<dbReference type="Proteomes" id="UP000005596">
    <property type="component" value="Unassembled WGS sequence"/>
</dbReference>
<proteinExistence type="predicted"/>
<dbReference type="GO" id="GO:0004386">
    <property type="term" value="F:helicase activity"/>
    <property type="evidence" value="ECO:0007669"/>
    <property type="project" value="UniProtKB-KW"/>
</dbReference>
<dbReference type="EMBL" id="AAZJ01000002">
    <property type="protein sequence ID" value="EDK14539.1"/>
    <property type="molecule type" value="Genomic_DNA"/>
</dbReference>
<protein>
    <submittedName>
        <fullName evidence="2">ATP-dependent RNA helicase HrpA</fullName>
    </submittedName>
</protein>
<dbReference type="InterPro" id="IPR024590">
    <property type="entry name" value="HrpA_C"/>
</dbReference>
<evidence type="ECO:0000313" key="3">
    <source>
        <dbReference type="Proteomes" id="UP000005596"/>
    </source>
</evidence>
<accession>A4NWL6</accession>
<gene>
    <name evidence="2" type="ORF">CGSHiR3021_06775</name>
</gene>
<keyword evidence="2" id="KW-0067">ATP-binding</keyword>
<sequence length="254" mass="29036">MDEKDAVGIKLFETEFEQAVAMQQGLRRLLLLNVPSPIKYLHEKLPNKAKLGLYFTPFGRVLDLIDDCIACAVDKLIADFGGFVWDEAGFEKLRDFVRENLNEVTVDIAQKVEQILSLNHALNQRLKGKMDFTMAFALSDIKSQLAGLVYQGFVQKSGYDRLPDLQRYLQAVDKRIDKLAQDVNRDRAAMLRVEQVQQAYQQLLAKLPKSKPISDEIAEIRYMIEELRVSLFAQQLGTKYPVSEKRVLNIINSL</sequence>
<organism evidence="2 3">
    <name type="scientific">Haemophilus influenzae 22.4-21</name>
    <dbReference type="NCBI Taxonomy" id="375063"/>
    <lineage>
        <taxon>Bacteria</taxon>
        <taxon>Pseudomonadati</taxon>
        <taxon>Pseudomonadota</taxon>
        <taxon>Gammaproteobacteria</taxon>
        <taxon>Pasteurellales</taxon>
        <taxon>Pasteurellaceae</taxon>
        <taxon>Haemophilus</taxon>
    </lineage>
</organism>
<keyword evidence="2" id="KW-0347">Helicase</keyword>
<dbReference type="AlphaFoldDB" id="A4NWL6"/>
<reference evidence="2 3" key="1">
    <citation type="journal article" date="2007" name="Genome Biol.">
        <title>Characterization and modeling of the Haemophilus influenzae core and supragenomes based on the complete genomic sequences of Rd and 12 clinical nontypeable strains.</title>
        <authorList>
            <person name="Hogg J.S."/>
            <person name="Hu F.Z."/>
            <person name="Janto B."/>
            <person name="Boissy R."/>
            <person name="Hayes J."/>
            <person name="Keefe R."/>
            <person name="Post J.C."/>
            <person name="Ehrlich G.D."/>
        </authorList>
    </citation>
    <scope>NUCLEOTIDE SEQUENCE [LARGE SCALE GENOMIC DNA]</scope>
    <source>
        <strain evidence="2 3">22.4-21</strain>
    </source>
</reference>
<dbReference type="Pfam" id="PF11898">
    <property type="entry name" value="DUF3418"/>
    <property type="match status" value="1"/>
</dbReference>
<dbReference type="BioCyc" id="HINF375063:G119K-622-MONOMER"/>
<name>A4NWL6_HAEIF</name>
<keyword evidence="2" id="KW-0547">Nucleotide-binding</keyword>
<evidence type="ECO:0000313" key="2">
    <source>
        <dbReference type="EMBL" id="EDK14539.1"/>
    </source>
</evidence>
<feature type="domain" description="RNA helicase HrpA C-terminal" evidence="1">
    <location>
        <begin position="2"/>
        <end position="251"/>
    </location>
</feature>